<dbReference type="Proteomes" id="UP000244932">
    <property type="component" value="Unassembled WGS sequence"/>
</dbReference>
<keyword evidence="3" id="KW-1185">Reference proteome</keyword>
<proteinExistence type="predicted"/>
<dbReference type="OrthoDB" id="9795306at2"/>
<gene>
    <name evidence="2" type="ORF">POI8812_02475</name>
</gene>
<dbReference type="EMBL" id="OMKW01000003">
    <property type="protein sequence ID" value="SPF30143.1"/>
    <property type="molecule type" value="Genomic_DNA"/>
</dbReference>
<name>A0A2R8AD20_9RHOB</name>
<dbReference type="CDD" id="cd06588">
    <property type="entry name" value="PhnB_like"/>
    <property type="match status" value="1"/>
</dbReference>
<evidence type="ECO:0000313" key="3">
    <source>
        <dbReference type="Proteomes" id="UP000244932"/>
    </source>
</evidence>
<dbReference type="AlphaFoldDB" id="A0A2R8AD20"/>
<dbReference type="Pfam" id="PF06983">
    <property type="entry name" value="3-dmu-9_3-mt"/>
    <property type="match status" value="1"/>
</dbReference>
<reference evidence="2 3" key="1">
    <citation type="submission" date="2018-03" db="EMBL/GenBank/DDBJ databases">
        <authorList>
            <person name="Keele B.F."/>
        </authorList>
    </citation>
    <scope>NUCLEOTIDE SEQUENCE [LARGE SCALE GENOMIC DNA]</scope>
    <source>
        <strain evidence="2 3">CeCT 8812</strain>
    </source>
</reference>
<dbReference type="InterPro" id="IPR029068">
    <property type="entry name" value="Glyas_Bleomycin-R_OHBP_Dase"/>
</dbReference>
<dbReference type="Gene3D" id="3.10.180.10">
    <property type="entry name" value="2,3-Dihydroxybiphenyl 1,2-Dioxygenase, domain 1"/>
    <property type="match status" value="1"/>
</dbReference>
<dbReference type="InterPro" id="IPR028973">
    <property type="entry name" value="PhnB-like"/>
</dbReference>
<dbReference type="PANTHER" id="PTHR33990:SF1">
    <property type="entry name" value="PROTEIN YJDN"/>
    <property type="match status" value="1"/>
</dbReference>
<protein>
    <recommendedName>
        <fullName evidence="1">PhnB-like domain-containing protein</fullName>
    </recommendedName>
</protein>
<dbReference type="PANTHER" id="PTHR33990">
    <property type="entry name" value="PROTEIN YJDN-RELATED"/>
    <property type="match status" value="1"/>
</dbReference>
<accession>A0A2R8AD20</accession>
<evidence type="ECO:0000259" key="1">
    <source>
        <dbReference type="Pfam" id="PF06983"/>
    </source>
</evidence>
<evidence type="ECO:0000313" key="2">
    <source>
        <dbReference type="EMBL" id="SPF30143.1"/>
    </source>
</evidence>
<sequence length="139" mass="15798">MELNQYLFFKDECEEAMSLYIDTLGGEVLHIMRNSDAPSQEDRMPGGDHIVMNMVAKIAGRLVMASDNSSDMYQTPQGFRLQVEVESRAEFDRVHDALSKDARSVDMPAGETFWAERFAMFTDRFGTPWMLNLTGDKMG</sequence>
<dbReference type="SUPFAM" id="SSF54593">
    <property type="entry name" value="Glyoxalase/Bleomycin resistance protein/Dihydroxybiphenyl dioxygenase"/>
    <property type="match status" value="1"/>
</dbReference>
<feature type="domain" description="PhnB-like" evidence="1">
    <location>
        <begin position="5"/>
        <end position="130"/>
    </location>
</feature>
<organism evidence="2 3">
    <name type="scientific">Pontivivens insulae</name>
    <dbReference type="NCBI Taxonomy" id="1639689"/>
    <lineage>
        <taxon>Bacteria</taxon>
        <taxon>Pseudomonadati</taxon>
        <taxon>Pseudomonadota</taxon>
        <taxon>Alphaproteobacteria</taxon>
        <taxon>Rhodobacterales</taxon>
        <taxon>Paracoccaceae</taxon>
        <taxon>Pontivivens</taxon>
    </lineage>
</organism>
<dbReference type="RefSeq" id="WP_108782861.1">
    <property type="nucleotide sequence ID" value="NZ_OMKW01000003.1"/>
</dbReference>